<comment type="caution">
    <text evidence="15">The sequence shown here is derived from an EMBL/GenBank/DDBJ whole genome shotgun (WGS) entry which is preliminary data.</text>
</comment>
<dbReference type="Proteomes" id="UP001519345">
    <property type="component" value="Unassembled WGS sequence"/>
</dbReference>
<dbReference type="EC" id="3.4.16.4" evidence="4"/>
<keyword evidence="10" id="KW-0573">Peptidoglycan synthesis</keyword>
<evidence type="ECO:0000256" key="9">
    <source>
        <dbReference type="ARBA" id="ARBA00022960"/>
    </source>
</evidence>
<evidence type="ECO:0000256" key="7">
    <source>
        <dbReference type="ARBA" id="ARBA00022729"/>
    </source>
</evidence>
<comment type="pathway">
    <text evidence="2">Cell wall biogenesis; peptidoglycan biosynthesis.</text>
</comment>
<name>A0ABS4IJG1_9BACI</name>
<comment type="catalytic activity">
    <reaction evidence="12">
        <text>Preferential cleavage: (Ac)2-L-Lys-D-Ala-|-D-Ala. Also transpeptidation of peptidyl-alanyl moieties that are N-acyl substituents of D-alanine.</text>
        <dbReference type="EC" id="3.4.16.4"/>
    </reaction>
</comment>
<keyword evidence="8 15" id="KW-0378">Hydrolase</keyword>
<evidence type="ECO:0000256" key="8">
    <source>
        <dbReference type="ARBA" id="ARBA00022801"/>
    </source>
</evidence>
<dbReference type="Pfam" id="PF07943">
    <property type="entry name" value="PBP5_C"/>
    <property type="match status" value="1"/>
</dbReference>
<dbReference type="PANTHER" id="PTHR21581">
    <property type="entry name" value="D-ALANYL-D-ALANINE CARBOXYPEPTIDASE"/>
    <property type="match status" value="1"/>
</dbReference>
<keyword evidence="11" id="KW-0961">Cell wall biogenesis/degradation</keyword>
<evidence type="ECO:0000256" key="3">
    <source>
        <dbReference type="ARBA" id="ARBA00007164"/>
    </source>
</evidence>
<evidence type="ECO:0000256" key="11">
    <source>
        <dbReference type="ARBA" id="ARBA00023316"/>
    </source>
</evidence>
<organism evidence="15 16">
    <name type="scientific">Virgibacillus natechei</name>
    <dbReference type="NCBI Taxonomy" id="1216297"/>
    <lineage>
        <taxon>Bacteria</taxon>
        <taxon>Bacillati</taxon>
        <taxon>Bacillota</taxon>
        <taxon>Bacilli</taxon>
        <taxon>Bacillales</taxon>
        <taxon>Bacillaceae</taxon>
        <taxon>Virgibacillus</taxon>
    </lineage>
</organism>
<dbReference type="SUPFAM" id="SSF56601">
    <property type="entry name" value="beta-lactamase/transpeptidase-like"/>
    <property type="match status" value="1"/>
</dbReference>
<evidence type="ECO:0000256" key="1">
    <source>
        <dbReference type="ARBA" id="ARBA00003217"/>
    </source>
</evidence>
<comment type="similarity">
    <text evidence="3 13">Belongs to the peptidase S11 family.</text>
</comment>
<dbReference type="PRINTS" id="PR00725">
    <property type="entry name" value="DADACBPTASE1"/>
</dbReference>
<dbReference type="SMART" id="SM00936">
    <property type="entry name" value="PBP5_C"/>
    <property type="match status" value="1"/>
</dbReference>
<sequence length="443" mass="48925">MKQDIKKRLAFLIVSIGMTIPLVIQPLSTQAADNLDLNADSAILVDAETGKVLYAKDPDVALPPASMTKMMTEYLVLEAIDSGEISWDTTTEISDYPYGISANPLFSGVGLRQNHEYTVEELYNAMAVFSDNATTIALAELIAGSETEFVTLMNEKAEELGLPEYEFVNSTGLDNASLGDDRPEGTEPDGTNLLSARSSALLAYHLVNNYPEALKISSQTEVEFGDDTLINLNWMLDHDATFLEQFHFEGMDGLKTGNTELAGYTFTGTAERNNNRLVSVVMKTDSEEERFNETEELLEYGFEEFESQELFPAGYQLEDEQIAVAQGKEDVIDVSTAEAFTVPVKSGEEELYSVSYTINEENLNEEGELAAPIEAGDTVGIAELVYDGEADYGYIFEDRSDTVDLVANEDVEKKNWFMLTLGAIGDFFSNIFTTVVDWVKGLF</sequence>
<evidence type="ECO:0000256" key="12">
    <source>
        <dbReference type="ARBA" id="ARBA00034000"/>
    </source>
</evidence>
<evidence type="ECO:0000256" key="5">
    <source>
        <dbReference type="ARBA" id="ARBA00022645"/>
    </source>
</evidence>
<dbReference type="GO" id="GO:0009002">
    <property type="term" value="F:serine-type D-Ala-D-Ala carboxypeptidase activity"/>
    <property type="evidence" value="ECO:0007669"/>
    <property type="project" value="UniProtKB-EC"/>
</dbReference>
<dbReference type="Pfam" id="PF00768">
    <property type="entry name" value="Peptidase_S11"/>
    <property type="match status" value="1"/>
</dbReference>
<keyword evidence="5 15" id="KW-0121">Carboxypeptidase</keyword>
<protein>
    <recommendedName>
        <fullName evidence="4">serine-type D-Ala-D-Ala carboxypeptidase</fullName>
        <ecNumber evidence="4">3.4.16.4</ecNumber>
    </recommendedName>
</protein>
<keyword evidence="7" id="KW-0732">Signal</keyword>
<reference evidence="15 16" key="1">
    <citation type="submission" date="2021-03" db="EMBL/GenBank/DDBJ databases">
        <title>Genomic Encyclopedia of Type Strains, Phase IV (KMG-IV): sequencing the most valuable type-strain genomes for metagenomic binning, comparative biology and taxonomic classification.</title>
        <authorList>
            <person name="Goeker M."/>
        </authorList>
    </citation>
    <scope>NUCLEOTIDE SEQUENCE [LARGE SCALE GENOMIC DNA]</scope>
    <source>
        <strain evidence="15 16">DSM 25609</strain>
    </source>
</reference>
<dbReference type="InterPro" id="IPR012338">
    <property type="entry name" value="Beta-lactam/transpept-like"/>
</dbReference>
<evidence type="ECO:0000256" key="13">
    <source>
        <dbReference type="RuleBase" id="RU004016"/>
    </source>
</evidence>
<evidence type="ECO:0000256" key="10">
    <source>
        <dbReference type="ARBA" id="ARBA00022984"/>
    </source>
</evidence>
<evidence type="ECO:0000256" key="2">
    <source>
        <dbReference type="ARBA" id="ARBA00004752"/>
    </source>
</evidence>
<keyword evidence="16" id="KW-1185">Reference proteome</keyword>
<accession>A0ABS4IJG1</accession>
<dbReference type="SUPFAM" id="SSF69189">
    <property type="entry name" value="Penicillin-binding protein associated domain"/>
    <property type="match status" value="1"/>
</dbReference>
<evidence type="ECO:0000313" key="16">
    <source>
        <dbReference type="Proteomes" id="UP001519345"/>
    </source>
</evidence>
<evidence type="ECO:0000313" key="15">
    <source>
        <dbReference type="EMBL" id="MBP1971067.1"/>
    </source>
</evidence>
<dbReference type="PANTHER" id="PTHR21581:SF11">
    <property type="entry name" value="D-ALANYL-D-ALANINE CARBOXYPEPTIDASE DACA"/>
    <property type="match status" value="1"/>
</dbReference>
<evidence type="ECO:0000256" key="4">
    <source>
        <dbReference type="ARBA" id="ARBA00012448"/>
    </source>
</evidence>
<dbReference type="RefSeq" id="WP_264917250.1">
    <property type="nucleotide sequence ID" value="NZ_CP110224.1"/>
</dbReference>
<dbReference type="EMBL" id="JAGGKX010000020">
    <property type="protein sequence ID" value="MBP1971067.1"/>
    <property type="molecule type" value="Genomic_DNA"/>
</dbReference>
<dbReference type="InterPro" id="IPR015956">
    <property type="entry name" value="Peniciliin-bd_prot_C_sf"/>
</dbReference>
<dbReference type="InterPro" id="IPR037167">
    <property type="entry name" value="Peptidase_S11_C_sf"/>
</dbReference>
<gene>
    <name evidence="15" type="ORF">J2Z83_003204</name>
</gene>
<dbReference type="Gene3D" id="3.40.710.10">
    <property type="entry name" value="DD-peptidase/beta-lactamase superfamily"/>
    <property type="match status" value="1"/>
</dbReference>
<dbReference type="InterPro" id="IPR001967">
    <property type="entry name" value="Peptidase_S11_N"/>
</dbReference>
<evidence type="ECO:0000259" key="14">
    <source>
        <dbReference type="SMART" id="SM00936"/>
    </source>
</evidence>
<evidence type="ECO:0000256" key="6">
    <source>
        <dbReference type="ARBA" id="ARBA00022670"/>
    </source>
</evidence>
<keyword evidence="6" id="KW-0645">Protease</keyword>
<proteinExistence type="inferred from homology"/>
<feature type="domain" description="Peptidase S11 D-Ala-D-Ala carboxypeptidase A C-terminal" evidence="14">
    <location>
        <begin position="305"/>
        <end position="413"/>
    </location>
</feature>
<dbReference type="InterPro" id="IPR012907">
    <property type="entry name" value="Peptidase_S11_C"/>
</dbReference>
<comment type="function">
    <text evidence="1">Removes C-terminal D-alanyl residues from sugar-peptide cell wall precursors.</text>
</comment>
<keyword evidence="9" id="KW-0133">Cell shape</keyword>
<dbReference type="InterPro" id="IPR018044">
    <property type="entry name" value="Peptidase_S11"/>
</dbReference>
<dbReference type="Gene3D" id="2.60.410.10">
    <property type="entry name" value="D-Ala-D-Ala carboxypeptidase, C-terminal domain"/>
    <property type="match status" value="1"/>
</dbReference>